<evidence type="ECO:0000259" key="7">
    <source>
        <dbReference type="Pfam" id="PF00725"/>
    </source>
</evidence>
<dbReference type="InterPro" id="IPR006108">
    <property type="entry name" value="3HC_DH_C"/>
</dbReference>
<feature type="binding site" evidence="6">
    <location>
        <position position="35"/>
    </location>
    <ligand>
        <name>NAD(+)</name>
        <dbReference type="ChEBI" id="CHEBI:57540"/>
    </ligand>
</feature>
<comment type="similarity">
    <text evidence="2">Belongs to the 3-hydroxyacyl-CoA dehydrogenase family.</text>
</comment>
<feature type="binding site" evidence="6">
    <location>
        <position position="95"/>
    </location>
    <ligand>
        <name>NAD(+)</name>
        <dbReference type="ChEBI" id="CHEBI:57540"/>
    </ligand>
</feature>
<dbReference type="FunFam" id="3.40.50.720:FF:000009">
    <property type="entry name" value="Fatty oxidation complex, alpha subunit"/>
    <property type="match status" value="1"/>
</dbReference>
<dbReference type="InterPro" id="IPR008927">
    <property type="entry name" value="6-PGluconate_DH-like_C_sf"/>
</dbReference>
<evidence type="ECO:0000256" key="3">
    <source>
        <dbReference type="ARBA" id="ARBA00023002"/>
    </source>
</evidence>
<evidence type="ECO:0000313" key="10">
    <source>
        <dbReference type="Proteomes" id="UP000199584"/>
    </source>
</evidence>
<dbReference type="RefSeq" id="WP_092482926.1">
    <property type="nucleotide sequence ID" value="NZ_FOYM01000010.1"/>
</dbReference>
<evidence type="ECO:0000313" key="9">
    <source>
        <dbReference type="EMBL" id="SFR04643.1"/>
    </source>
</evidence>
<dbReference type="Gene3D" id="1.10.1040.10">
    <property type="entry name" value="N-(1-d-carboxylethyl)-l-norvaline Dehydrogenase, domain 2"/>
    <property type="match status" value="1"/>
</dbReference>
<feature type="domain" description="3-hydroxyacyl-CoA dehydrogenase C-terminal" evidence="7">
    <location>
        <begin position="190"/>
        <end position="286"/>
    </location>
</feature>
<dbReference type="InterPro" id="IPR006176">
    <property type="entry name" value="3-OHacyl-CoA_DH_NAD-bd"/>
</dbReference>
<feature type="site" description="Important for catalytic activity" evidence="5">
    <location>
        <position position="143"/>
    </location>
</feature>
<evidence type="ECO:0000256" key="5">
    <source>
        <dbReference type="PIRSR" id="PIRSR000105-1"/>
    </source>
</evidence>
<dbReference type="PIRSF" id="PIRSF000105">
    <property type="entry name" value="HCDH"/>
    <property type="match status" value="1"/>
</dbReference>
<organism evidence="9 10">
    <name type="scientific">Desulfoscipio geothermicus DSM 3669</name>
    <dbReference type="NCBI Taxonomy" id="1121426"/>
    <lineage>
        <taxon>Bacteria</taxon>
        <taxon>Bacillati</taxon>
        <taxon>Bacillota</taxon>
        <taxon>Clostridia</taxon>
        <taxon>Eubacteriales</taxon>
        <taxon>Desulfallaceae</taxon>
        <taxon>Desulfoscipio</taxon>
    </lineage>
</organism>
<dbReference type="GO" id="GO:0016616">
    <property type="term" value="F:oxidoreductase activity, acting on the CH-OH group of donors, NAD or NADP as acceptor"/>
    <property type="evidence" value="ECO:0007669"/>
    <property type="project" value="InterPro"/>
</dbReference>
<evidence type="ECO:0000256" key="4">
    <source>
        <dbReference type="ARBA" id="ARBA00067747"/>
    </source>
</evidence>
<feature type="binding site" evidence="6">
    <location>
        <position position="278"/>
    </location>
    <ligand>
        <name>NAD(+)</name>
        <dbReference type="ChEBI" id="CHEBI:57540"/>
    </ligand>
</feature>
<dbReference type="GO" id="GO:0070403">
    <property type="term" value="F:NAD+ binding"/>
    <property type="evidence" value="ECO:0007669"/>
    <property type="project" value="InterPro"/>
</dbReference>
<feature type="binding site" evidence="6">
    <location>
        <position position="100"/>
    </location>
    <ligand>
        <name>NAD(+)</name>
        <dbReference type="ChEBI" id="CHEBI:57540"/>
    </ligand>
</feature>
<gene>
    <name evidence="9" type="ORF">SAMN05660706_110117</name>
</gene>
<dbReference type="Proteomes" id="UP000199584">
    <property type="component" value="Unassembled WGS sequence"/>
</dbReference>
<name>A0A1I6DGT0_9FIRM</name>
<keyword evidence="10" id="KW-1185">Reference proteome</keyword>
<comment type="pathway">
    <text evidence="1">Lipid metabolism; butanoate metabolism.</text>
</comment>
<sequence>MAVDIKSICVVGAGNMGHQIALSAALAGYKVTCTDINEEILQKAENFADTYLPERVAKGKLSEEDAKAARGRISFTSDLTEAAKNADLVIEAVIEKLDLKRKIFADLDKICPSHAILATNSSYIVSSKIADVTKRPEKVCNMHFFNPALVMKLVEVVKGPHVSDETVETVVGVCKKMGKIPVVLQKEIYGFLVNRIVSAIKNEALYIYDMGVATPEDIDTAVVHALGHPMGPFRLLDLTGIDLTYYISTERYQETGDPKYKPSPIIVEKFIKKEWGRKTGKGFYDYCK</sequence>
<dbReference type="PANTHER" id="PTHR48075">
    <property type="entry name" value="3-HYDROXYACYL-COA DEHYDROGENASE FAMILY PROTEIN"/>
    <property type="match status" value="1"/>
</dbReference>
<evidence type="ECO:0000256" key="1">
    <source>
        <dbReference type="ARBA" id="ARBA00005086"/>
    </source>
</evidence>
<feature type="binding site" evidence="6">
    <location>
        <position position="146"/>
    </location>
    <ligand>
        <name>NAD(+)</name>
        <dbReference type="ChEBI" id="CHEBI:57540"/>
    </ligand>
</feature>
<dbReference type="SUPFAM" id="SSF48179">
    <property type="entry name" value="6-phosphogluconate dehydrogenase C-terminal domain-like"/>
    <property type="match status" value="1"/>
</dbReference>
<dbReference type="Gene3D" id="3.40.50.720">
    <property type="entry name" value="NAD(P)-binding Rossmann-like Domain"/>
    <property type="match status" value="1"/>
</dbReference>
<feature type="binding site" evidence="6">
    <location>
        <position position="122"/>
    </location>
    <ligand>
        <name>NAD(+)</name>
        <dbReference type="ChEBI" id="CHEBI:57540"/>
    </ligand>
</feature>
<dbReference type="PANTHER" id="PTHR48075:SF5">
    <property type="entry name" value="3-HYDROXYBUTYRYL-COA DEHYDROGENASE"/>
    <property type="match status" value="1"/>
</dbReference>
<dbReference type="InterPro" id="IPR036291">
    <property type="entry name" value="NAD(P)-bd_dom_sf"/>
</dbReference>
<dbReference type="AlphaFoldDB" id="A0A1I6DGT0"/>
<protein>
    <recommendedName>
        <fullName evidence="4">3-hydroxybutyryl-CoA dehydrogenase</fullName>
    </recommendedName>
</protein>
<reference evidence="10" key="1">
    <citation type="submission" date="2016-10" db="EMBL/GenBank/DDBJ databases">
        <authorList>
            <person name="Varghese N."/>
            <person name="Submissions S."/>
        </authorList>
    </citation>
    <scope>NUCLEOTIDE SEQUENCE [LARGE SCALE GENOMIC DNA]</scope>
    <source>
        <strain evidence="10">DSM 3669</strain>
    </source>
</reference>
<proteinExistence type="inferred from homology"/>
<evidence type="ECO:0000256" key="6">
    <source>
        <dbReference type="PIRSR" id="PIRSR000105-2"/>
    </source>
</evidence>
<accession>A0A1I6DGT0</accession>
<keyword evidence="3" id="KW-0560">Oxidoreductase</keyword>
<dbReference type="InterPro" id="IPR013328">
    <property type="entry name" value="6PGD_dom2"/>
</dbReference>
<dbReference type="OrthoDB" id="9815331at2"/>
<evidence type="ECO:0000259" key="8">
    <source>
        <dbReference type="Pfam" id="PF02737"/>
    </source>
</evidence>
<dbReference type="Pfam" id="PF02737">
    <property type="entry name" value="3HCDH_N"/>
    <property type="match status" value="1"/>
</dbReference>
<dbReference type="EMBL" id="FOYM01000010">
    <property type="protein sequence ID" value="SFR04643.1"/>
    <property type="molecule type" value="Genomic_DNA"/>
</dbReference>
<dbReference type="GO" id="GO:0006631">
    <property type="term" value="P:fatty acid metabolic process"/>
    <property type="evidence" value="ECO:0007669"/>
    <property type="project" value="InterPro"/>
</dbReference>
<dbReference type="SUPFAM" id="SSF51735">
    <property type="entry name" value="NAD(P)-binding Rossmann-fold domains"/>
    <property type="match status" value="1"/>
</dbReference>
<dbReference type="STRING" id="39060.SAMN05660706_110117"/>
<keyword evidence="6" id="KW-0520">NAD</keyword>
<dbReference type="Pfam" id="PF00725">
    <property type="entry name" value="3HCDH"/>
    <property type="match status" value="1"/>
</dbReference>
<feature type="domain" description="3-hydroxyacyl-CoA dehydrogenase NAD binding" evidence="8">
    <location>
        <begin position="8"/>
        <end position="186"/>
    </location>
</feature>
<dbReference type="InterPro" id="IPR022694">
    <property type="entry name" value="3-OHacyl-CoA_DH"/>
</dbReference>
<feature type="binding site" evidence="6">
    <location>
        <begin position="12"/>
        <end position="17"/>
    </location>
    <ligand>
        <name>NAD(+)</name>
        <dbReference type="ChEBI" id="CHEBI:57540"/>
    </ligand>
</feature>
<evidence type="ECO:0000256" key="2">
    <source>
        <dbReference type="ARBA" id="ARBA00009463"/>
    </source>
</evidence>